<dbReference type="EMBL" id="HBFR01014238">
    <property type="protein sequence ID" value="CAD8883204.1"/>
    <property type="molecule type" value="Transcribed_RNA"/>
</dbReference>
<protein>
    <recommendedName>
        <fullName evidence="3">CCHC-type domain-containing protein</fullName>
    </recommendedName>
</protein>
<feature type="domain" description="CCHC-type" evidence="3">
    <location>
        <begin position="66"/>
        <end position="80"/>
    </location>
</feature>
<dbReference type="Pfam" id="PF01026">
    <property type="entry name" value="TatD_DNase"/>
    <property type="match status" value="1"/>
</dbReference>
<feature type="region of interest" description="Disordered" evidence="2">
    <location>
        <begin position="76"/>
        <end position="126"/>
    </location>
</feature>
<keyword evidence="1" id="KW-0479">Metal-binding</keyword>
<feature type="region of interest" description="Disordered" evidence="2">
    <location>
        <begin position="296"/>
        <end position="316"/>
    </location>
</feature>
<evidence type="ECO:0000256" key="2">
    <source>
        <dbReference type="SAM" id="MobiDB-lite"/>
    </source>
</evidence>
<dbReference type="GO" id="GO:0008270">
    <property type="term" value="F:zinc ion binding"/>
    <property type="evidence" value="ECO:0007669"/>
    <property type="project" value="UniProtKB-KW"/>
</dbReference>
<dbReference type="GO" id="GO:0003676">
    <property type="term" value="F:nucleic acid binding"/>
    <property type="evidence" value="ECO:0007669"/>
    <property type="project" value="InterPro"/>
</dbReference>
<evidence type="ECO:0000313" key="4">
    <source>
        <dbReference type="EMBL" id="CAD8883204.1"/>
    </source>
</evidence>
<dbReference type="PROSITE" id="PS50158">
    <property type="entry name" value="ZF_CCHC"/>
    <property type="match status" value="1"/>
</dbReference>
<feature type="compositionally biased region" description="Basic residues" evidence="2">
    <location>
        <begin position="1"/>
        <end position="12"/>
    </location>
</feature>
<feature type="compositionally biased region" description="Basic and acidic residues" evidence="2">
    <location>
        <begin position="24"/>
        <end position="35"/>
    </location>
</feature>
<feature type="region of interest" description="Disordered" evidence="2">
    <location>
        <begin position="1"/>
        <end position="60"/>
    </location>
</feature>
<dbReference type="Gene3D" id="4.10.60.10">
    <property type="entry name" value="Zinc finger, CCHC-type"/>
    <property type="match status" value="1"/>
</dbReference>
<feature type="compositionally biased region" description="Basic residues" evidence="2">
    <location>
        <begin position="107"/>
        <end position="116"/>
    </location>
</feature>
<dbReference type="InterPro" id="IPR001878">
    <property type="entry name" value="Znf_CCHC"/>
</dbReference>
<dbReference type="InterPro" id="IPR001130">
    <property type="entry name" value="TatD-like"/>
</dbReference>
<sequence length="460" mass="50694">MAKGKKKGSRRKGSSESDSENDDSTAKTKQKDKNEQQPSLNDMNFAEKRDFRRKAASEKRRTKMVCHLCGETGHVRRECPGINDDGRGESKFTKSNGDAGATSLRQSTKKGGKNRGRKQEKETPTVSIEELLPSGFHSNTNNEDNDKVVTDPFYYIDAGCDGHGSLEYLRFGRGKNKLSQKEAISEFESTMDEVCTSTNFGSCISRSYLKRRVPFDASRAYPFATENVFFVIGLGKGFEGTKEDADLLVETVNTNEKVVGLLCNLDYNSKTDSHEEQLQKLGCTCNAASQAGCPVQIRTSPSPPVTSEKKEDDSDETTCQYSKVMVDLAKVLLDITASTPDLKVHLSCWNGKVEHMNALLQTFPENIWLGFDATVSFSKAKIVHECAFEVPLDKLLLETGEPTTIHSTLTKAKGRQAFGHPGLIPFIAQSLAAKKNSALEETPEKLARAAATNTSLLYKI</sequence>
<evidence type="ECO:0000259" key="3">
    <source>
        <dbReference type="PROSITE" id="PS50158"/>
    </source>
</evidence>
<dbReference type="SUPFAM" id="SSF57756">
    <property type="entry name" value="Retrovirus zinc finger-like domains"/>
    <property type="match status" value="1"/>
</dbReference>
<feature type="compositionally biased region" description="Basic and acidic residues" evidence="2">
    <location>
        <begin position="76"/>
        <end position="92"/>
    </location>
</feature>
<proteinExistence type="predicted"/>
<keyword evidence="1" id="KW-0863">Zinc-finger</keyword>
<reference evidence="4" key="1">
    <citation type="submission" date="2021-01" db="EMBL/GenBank/DDBJ databases">
        <authorList>
            <person name="Corre E."/>
            <person name="Pelletier E."/>
            <person name="Niang G."/>
            <person name="Scheremetjew M."/>
            <person name="Finn R."/>
            <person name="Kale V."/>
            <person name="Holt S."/>
            <person name="Cochrane G."/>
            <person name="Meng A."/>
            <person name="Brown T."/>
            <person name="Cohen L."/>
        </authorList>
    </citation>
    <scope>NUCLEOTIDE SEQUENCE</scope>
    <source>
        <strain evidence="4">308</strain>
    </source>
</reference>
<dbReference type="SUPFAM" id="SSF51556">
    <property type="entry name" value="Metallo-dependent hydrolases"/>
    <property type="match status" value="1"/>
</dbReference>
<organism evidence="4">
    <name type="scientific">Corethron hystrix</name>
    <dbReference type="NCBI Taxonomy" id="216773"/>
    <lineage>
        <taxon>Eukaryota</taxon>
        <taxon>Sar</taxon>
        <taxon>Stramenopiles</taxon>
        <taxon>Ochrophyta</taxon>
        <taxon>Bacillariophyta</taxon>
        <taxon>Coscinodiscophyceae</taxon>
        <taxon>Corethrophycidae</taxon>
        <taxon>Corethrales</taxon>
        <taxon>Corethraceae</taxon>
        <taxon>Corethron</taxon>
    </lineage>
</organism>
<gene>
    <name evidence="4" type="ORF">CHYS00102_LOCUS10399</name>
</gene>
<keyword evidence="1" id="KW-0862">Zinc</keyword>
<dbReference type="SMART" id="SM00343">
    <property type="entry name" value="ZnF_C2HC"/>
    <property type="match status" value="1"/>
</dbReference>
<name>A0A7S1FQI0_9STRA</name>
<dbReference type="Gene3D" id="3.20.20.140">
    <property type="entry name" value="Metal-dependent hydrolases"/>
    <property type="match status" value="1"/>
</dbReference>
<dbReference type="PANTHER" id="PTHR46363:SF1">
    <property type="entry name" value="DEOXYRIBONUCLEASE TATDN2-RELATED"/>
    <property type="match status" value="1"/>
</dbReference>
<dbReference type="AlphaFoldDB" id="A0A7S1FQI0"/>
<accession>A0A7S1FQI0</accession>
<evidence type="ECO:0000256" key="1">
    <source>
        <dbReference type="PROSITE-ProRule" id="PRU00047"/>
    </source>
</evidence>
<dbReference type="PANTHER" id="PTHR46363">
    <property type="entry name" value="DEOXYRIBONUCLEASE TATDN2-RELATED"/>
    <property type="match status" value="1"/>
</dbReference>
<dbReference type="GO" id="GO:0016788">
    <property type="term" value="F:hydrolase activity, acting on ester bonds"/>
    <property type="evidence" value="ECO:0007669"/>
    <property type="project" value="InterPro"/>
</dbReference>
<feature type="compositionally biased region" description="Basic and acidic residues" evidence="2">
    <location>
        <begin position="45"/>
        <end position="59"/>
    </location>
</feature>
<dbReference type="Pfam" id="PF00098">
    <property type="entry name" value="zf-CCHC"/>
    <property type="match status" value="1"/>
</dbReference>
<dbReference type="InterPro" id="IPR032466">
    <property type="entry name" value="Metal_Hydrolase"/>
</dbReference>
<dbReference type="InterPro" id="IPR036875">
    <property type="entry name" value="Znf_CCHC_sf"/>
</dbReference>